<protein>
    <submittedName>
        <fullName evidence="2">Uncharacterized protein</fullName>
    </submittedName>
</protein>
<feature type="compositionally biased region" description="Basic and acidic residues" evidence="1">
    <location>
        <begin position="14"/>
        <end position="47"/>
    </location>
</feature>
<evidence type="ECO:0000313" key="2">
    <source>
        <dbReference type="EMBL" id="GGC53441.1"/>
    </source>
</evidence>
<reference evidence="2" key="1">
    <citation type="journal article" date="2014" name="Int. J. Syst. Evol. Microbiol.">
        <title>Complete genome sequence of Corynebacterium casei LMG S-19264T (=DSM 44701T), isolated from a smear-ripened cheese.</title>
        <authorList>
            <consortium name="US DOE Joint Genome Institute (JGI-PGF)"/>
            <person name="Walter F."/>
            <person name="Albersmeier A."/>
            <person name="Kalinowski J."/>
            <person name="Ruckert C."/>
        </authorList>
    </citation>
    <scope>NUCLEOTIDE SEQUENCE</scope>
    <source>
        <strain evidence="2">CGMCC 1.15343</strain>
    </source>
</reference>
<proteinExistence type="predicted"/>
<feature type="region of interest" description="Disordered" evidence="1">
    <location>
        <begin position="1"/>
        <end position="47"/>
    </location>
</feature>
<dbReference type="AlphaFoldDB" id="A0A916U021"/>
<gene>
    <name evidence="2" type="ORF">GCM10011387_03730</name>
</gene>
<evidence type="ECO:0000256" key="1">
    <source>
        <dbReference type="SAM" id="MobiDB-lite"/>
    </source>
</evidence>
<reference evidence="2" key="2">
    <citation type="submission" date="2020-09" db="EMBL/GenBank/DDBJ databases">
        <authorList>
            <person name="Sun Q."/>
            <person name="Zhou Y."/>
        </authorList>
    </citation>
    <scope>NUCLEOTIDE SEQUENCE</scope>
    <source>
        <strain evidence="2">CGMCC 1.15343</strain>
    </source>
</reference>
<organism evidence="2 3">
    <name type="scientific">Pedobacter quisquiliarum</name>
    <dbReference type="NCBI Taxonomy" id="1834438"/>
    <lineage>
        <taxon>Bacteria</taxon>
        <taxon>Pseudomonadati</taxon>
        <taxon>Bacteroidota</taxon>
        <taxon>Sphingobacteriia</taxon>
        <taxon>Sphingobacteriales</taxon>
        <taxon>Sphingobacteriaceae</taxon>
        <taxon>Pedobacter</taxon>
    </lineage>
</organism>
<comment type="caution">
    <text evidence="2">The sequence shown here is derived from an EMBL/GenBank/DDBJ whole genome shotgun (WGS) entry which is preliminary data.</text>
</comment>
<dbReference type="RefSeq" id="WP_188625121.1">
    <property type="nucleotide sequence ID" value="NZ_BMIL01000001.1"/>
</dbReference>
<accession>A0A916U021</accession>
<dbReference type="Proteomes" id="UP000651668">
    <property type="component" value="Unassembled WGS sequence"/>
</dbReference>
<keyword evidence="3" id="KW-1185">Reference proteome</keyword>
<evidence type="ECO:0000313" key="3">
    <source>
        <dbReference type="Proteomes" id="UP000651668"/>
    </source>
</evidence>
<sequence length="47" mass="5127">MAKQTESAKGTTTSEEKKDTKKAKGVEAQDVISSKDAKQTKVTKKEK</sequence>
<name>A0A916U021_9SPHI</name>
<dbReference type="EMBL" id="BMIL01000001">
    <property type="protein sequence ID" value="GGC53441.1"/>
    <property type="molecule type" value="Genomic_DNA"/>
</dbReference>